<proteinExistence type="inferred from homology"/>
<dbReference type="PANTHER" id="PTHR32552:SF81">
    <property type="entry name" value="TONB-DEPENDENT OUTER MEMBRANE RECEPTOR"/>
    <property type="match status" value="1"/>
</dbReference>
<evidence type="ECO:0000256" key="5">
    <source>
        <dbReference type="ARBA" id="ARBA00022692"/>
    </source>
</evidence>
<keyword evidence="5 11" id="KW-0812">Transmembrane</keyword>
<keyword evidence="9 11" id="KW-0472">Membrane</keyword>
<keyword evidence="2 11" id="KW-0813">Transport</keyword>
<evidence type="ECO:0000256" key="4">
    <source>
        <dbReference type="ARBA" id="ARBA00022496"/>
    </source>
</evidence>
<dbReference type="RefSeq" id="WP_169713891.1">
    <property type="nucleotide sequence ID" value="NZ_CP019343.1"/>
</dbReference>
<feature type="signal peptide" evidence="13">
    <location>
        <begin position="1"/>
        <end position="22"/>
    </location>
</feature>
<dbReference type="InterPro" id="IPR036942">
    <property type="entry name" value="Beta-barrel_TonB_sf"/>
</dbReference>
<feature type="domain" description="TonB-dependent receptor plug" evidence="15">
    <location>
        <begin position="44"/>
        <end position="156"/>
    </location>
</feature>
<evidence type="ECO:0000256" key="8">
    <source>
        <dbReference type="ARBA" id="ARBA00023077"/>
    </source>
</evidence>
<evidence type="ECO:0000259" key="14">
    <source>
        <dbReference type="Pfam" id="PF00593"/>
    </source>
</evidence>
<keyword evidence="7" id="KW-0406">Ion transport</keyword>
<dbReference type="InterPro" id="IPR012910">
    <property type="entry name" value="Plug_dom"/>
</dbReference>
<evidence type="ECO:0000256" key="12">
    <source>
        <dbReference type="RuleBase" id="RU003357"/>
    </source>
</evidence>
<comment type="similarity">
    <text evidence="11 12">Belongs to the TonB-dependent receptor family.</text>
</comment>
<comment type="subcellular location">
    <subcellularLocation>
        <location evidence="1 11">Cell outer membrane</location>
        <topology evidence="1 11">Multi-pass membrane protein</topology>
    </subcellularLocation>
</comment>
<accession>A0A1X9NCD1</accession>
<evidence type="ECO:0000256" key="7">
    <source>
        <dbReference type="ARBA" id="ARBA00023065"/>
    </source>
</evidence>
<evidence type="ECO:0000313" key="16">
    <source>
        <dbReference type="EMBL" id="ARN73199.1"/>
    </source>
</evidence>
<dbReference type="GO" id="GO:0006826">
    <property type="term" value="P:iron ion transport"/>
    <property type="evidence" value="ECO:0007669"/>
    <property type="project" value="UniProtKB-KW"/>
</dbReference>
<dbReference type="Pfam" id="PF07715">
    <property type="entry name" value="Plug"/>
    <property type="match status" value="1"/>
</dbReference>
<protein>
    <recommendedName>
        <fullName evidence="18">TonB-dependent receptor</fullName>
    </recommendedName>
</protein>
<dbReference type="SUPFAM" id="SSF56935">
    <property type="entry name" value="Porins"/>
    <property type="match status" value="1"/>
</dbReference>
<keyword evidence="4" id="KW-0410">Iron transport</keyword>
<evidence type="ECO:0000256" key="10">
    <source>
        <dbReference type="ARBA" id="ARBA00023237"/>
    </source>
</evidence>
<evidence type="ECO:0000259" key="15">
    <source>
        <dbReference type="Pfam" id="PF07715"/>
    </source>
</evidence>
<evidence type="ECO:0000256" key="6">
    <source>
        <dbReference type="ARBA" id="ARBA00023004"/>
    </source>
</evidence>
<feature type="domain" description="TonB-dependent receptor-like beta-barrel" evidence="14">
    <location>
        <begin position="344"/>
        <end position="796"/>
    </location>
</feature>
<feature type="chain" id="PRO_5012281924" description="TonB-dependent receptor" evidence="13">
    <location>
        <begin position="23"/>
        <end position="848"/>
    </location>
</feature>
<dbReference type="EMBL" id="CP019343">
    <property type="protein sequence ID" value="ARN73199.1"/>
    <property type="molecule type" value="Genomic_DNA"/>
</dbReference>
<gene>
    <name evidence="16" type="ORF">BST96_03205</name>
</gene>
<evidence type="ECO:0000256" key="11">
    <source>
        <dbReference type="PROSITE-ProRule" id="PRU01360"/>
    </source>
</evidence>
<name>A0A1X9NCD1_9GAMM</name>
<keyword evidence="17" id="KW-1185">Reference proteome</keyword>
<evidence type="ECO:0000256" key="9">
    <source>
        <dbReference type="ARBA" id="ARBA00023136"/>
    </source>
</evidence>
<keyword evidence="10 11" id="KW-0998">Cell outer membrane</keyword>
<evidence type="ECO:0000256" key="3">
    <source>
        <dbReference type="ARBA" id="ARBA00022452"/>
    </source>
</evidence>
<keyword evidence="3 11" id="KW-1134">Transmembrane beta strand</keyword>
<keyword evidence="13" id="KW-0732">Signal</keyword>
<keyword evidence="6" id="KW-0408">Iron</keyword>
<keyword evidence="8 12" id="KW-0798">TonB box</keyword>
<dbReference type="InterPro" id="IPR000531">
    <property type="entry name" value="Beta-barrel_TonB"/>
</dbReference>
<dbReference type="GO" id="GO:0009279">
    <property type="term" value="C:cell outer membrane"/>
    <property type="evidence" value="ECO:0007669"/>
    <property type="project" value="UniProtKB-SubCell"/>
</dbReference>
<evidence type="ECO:0000256" key="13">
    <source>
        <dbReference type="SAM" id="SignalP"/>
    </source>
</evidence>
<dbReference type="Gene3D" id="2.40.170.20">
    <property type="entry name" value="TonB-dependent receptor, beta-barrel domain"/>
    <property type="match status" value="2"/>
</dbReference>
<dbReference type="PROSITE" id="PS52016">
    <property type="entry name" value="TONB_DEPENDENT_REC_3"/>
    <property type="match status" value="1"/>
</dbReference>
<dbReference type="PANTHER" id="PTHR32552">
    <property type="entry name" value="FERRICHROME IRON RECEPTOR-RELATED"/>
    <property type="match status" value="1"/>
</dbReference>
<dbReference type="AlphaFoldDB" id="A0A1X9NCD1"/>
<sequence>MKKYFPYIAVAISGTAVVPSMAQEGASLAIEEIIVTARKTEENLQSIPIALDAISPTMISERGISNVEDVAQYSAGLVFDSGLLPNDTRPVIRGLSSSRGRANVATLIDDVDVTSEAMTTGGGGITANLRLMDLERVEVVKGPQSVLYGRSAFSGAVNYVTKRPEQEFSGNVDVMYDEHDSAELRLGVTGGLTDTLAARVNLAAWDSDGWYEHPQTGGELNGGESFGGSLAFEWLPDDVFTAYTKLSYSDEEYTPTARVFDLSATANRDGFLGLLPSATDSATVVPIAFDAANVAACAAPDAALYADLFGASPACRPISSGKARGKESQIDLSTDPLTGKDFAGTEVETFRAHLDLRWEFEEMEFRSITAFTDNEIQTVEDIDFTDYDLIDPRPFFGQIGFSTRADINHQTEQLSQEFRVLGYTDNVDWFISALYWKEEMDTIQDDLFWWRNGGTSIPVVVPNPLFDPTLAPSLDLQSSTISRETEHTSIAASISYALSDDLSITIEGRYLEEDLDYTGNNIFRGFYTASSGTICNIGIDFPCGTSKNSVSESQFVPRASIDWTINDDALMYFTYSEGFKPGGITTVDADSDVSEGEFESEQLKSYELGAKTSWLDKSVFLNGAVFFYDYTDQQVPVSASNGAVAVSKVVNAGESELFGAEFDLTWQVTEGFSAQLGYVYSDTEYTEYNLREITEENISGIASVSNHNIAISGNEDGDFSGNQFALSAKHAATLSLRYEQIIASGMNGIIELNGSYLSKRYLSDGNNAYLPSHDIWSFQTGVDTEQWRVLLFVDNLLDDDTIRSATSNTDFGNFIASPVPGVQPEQPRAINARLPQPRTVGARFTYRF</sequence>
<dbReference type="STRING" id="716816.BST96_03205"/>
<dbReference type="KEGG" id="osg:BST96_03205"/>
<evidence type="ECO:0000256" key="2">
    <source>
        <dbReference type="ARBA" id="ARBA00022448"/>
    </source>
</evidence>
<evidence type="ECO:0000313" key="17">
    <source>
        <dbReference type="Proteomes" id="UP000193450"/>
    </source>
</evidence>
<evidence type="ECO:0000256" key="1">
    <source>
        <dbReference type="ARBA" id="ARBA00004571"/>
    </source>
</evidence>
<organism evidence="16 17">
    <name type="scientific">Oceanicoccus sagamiensis</name>
    <dbReference type="NCBI Taxonomy" id="716816"/>
    <lineage>
        <taxon>Bacteria</taxon>
        <taxon>Pseudomonadati</taxon>
        <taxon>Pseudomonadota</taxon>
        <taxon>Gammaproteobacteria</taxon>
        <taxon>Cellvibrionales</taxon>
        <taxon>Spongiibacteraceae</taxon>
        <taxon>Oceanicoccus</taxon>
    </lineage>
</organism>
<reference evidence="16 17" key="1">
    <citation type="submission" date="2016-11" db="EMBL/GenBank/DDBJ databases">
        <title>Trade-off between light-utilization and light-protection in marine flavobacteria.</title>
        <authorList>
            <person name="Kumagai Y."/>
        </authorList>
    </citation>
    <scope>NUCLEOTIDE SEQUENCE [LARGE SCALE GENOMIC DNA]</scope>
    <source>
        <strain evidence="16 17">NBRC 107125</strain>
    </source>
</reference>
<dbReference type="Pfam" id="PF00593">
    <property type="entry name" value="TonB_dep_Rec_b-barrel"/>
    <property type="match status" value="1"/>
</dbReference>
<dbReference type="InterPro" id="IPR039426">
    <property type="entry name" value="TonB-dep_rcpt-like"/>
</dbReference>
<evidence type="ECO:0008006" key="18">
    <source>
        <dbReference type="Google" id="ProtNLM"/>
    </source>
</evidence>
<dbReference type="Proteomes" id="UP000193450">
    <property type="component" value="Chromosome"/>
</dbReference>